<organism evidence="2 3">
    <name type="scientific">Streptomyces turgidiscabies (strain Car8)</name>
    <dbReference type="NCBI Taxonomy" id="698760"/>
    <lineage>
        <taxon>Bacteria</taxon>
        <taxon>Bacillati</taxon>
        <taxon>Actinomycetota</taxon>
        <taxon>Actinomycetes</taxon>
        <taxon>Kitasatosporales</taxon>
        <taxon>Streptomycetaceae</taxon>
        <taxon>Streptomyces</taxon>
    </lineage>
</organism>
<accession>L7FEX1</accession>
<name>L7FEX1_STRT8</name>
<feature type="compositionally biased region" description="Basic and acidic residues" evidence="1">
    <location>
        <begin position="55"/>
        <end position="66"/>
    </location>
</feature>
<evidence type="ECO:0000256" key="1">
    <source>
        <dbReference type="SAM" id="MobiDB-lite"/>
    </source>
</evidence>
<feature type="non-terminal residue" evidence="2">
    <location>
        <position position="1"/>
    </location>
</feature>
<comment type="caution">
    <text evidence="2">The sequence shown here is derived from an EMBL/GenBank/DDBJ whole genome shotgun (WGS) entry which is preliminary data.</text>
</comment>
<dbReference type="AlphaFoldDB" id="L7FEX1"/>
<evidence type="ECO:0000313" key="3">
    <source>
        <dbReference type="Proteomes" id="UP000010931"/>
    </source>
</evidence>
<dbReference type="Proteomes" id="UP000010931">
    <property type="component" value="Unassembled WGS sequence"/>
</dbReference>
<feature type="compositionally biased region" description="Polar residues" evidence="1">
    <location>
        <begin position="34"/>
        <end position="50"/>
    </location>
</feature>
<feature type="region of interest" description="Disordered" evidence="1">
    <location>
        <begin position="34"/>
        <end position="66"/>
    </location>
</feature>
<keyword evidence="3" id="KW-1185">Reference proteome</keyword>
<reference evidence="2 3" key="1">
    <citation type="journal article" date="2011" name="Plasmid">
        <title>Streptomyces turgidiscabies Car8 contains a modular pathogenicity island that shares virulence genes with other actinobacterial plant pathogens.</title>
        <authorList>
            <person name="Huguet-Tapia J.C."/>
            <person name="Badger J.H."/>
            <person name="Loria R."/>
            <person name="Pettis G.S."/>
        </authorList>
    </citation>
    <scope>NUCLEOTIDE SEQUENCE [LARGE SCALE GENOMIC DNA]</scope>
    <source>
        <strain evidence="2 3">Car8</strain>
    </source>
</reference>
<gene>
    <name evidence="2" type="ORF">STRTUCAR8_01214</name>
</gene>
<protein>
    <submittedName>
        <fullName evidence="2">Uncharacterized protein</fullName>
    </submittedName>
</protein>
<dbReference type="EMBL" id="AEJB01000162">
    <property type="protein sequence ID" value="ELP69220.1"/>
    <property type="molecule type" value="Genomic_DNA"/>
</dbReference>
<proteinExistence type="predicted"/>
<evidence type="ECO:0000313" key="2">
    <source>
        <dbReference type="EMBL" id="ELP69220.1"/>
    </source>
</evidence>
<sequence length="66" mass="7157">KTYTLTTSSGVLGITYLAHKAETLVTNAGLQITPGKTESVNNKTPRTSVARSGANRRDVDRRRIRG</sequence>